<dbReference type="PANTHER" id="PTHR39157:SF1">
    <property type="entry name" value="DOXX FAMILY PROTEIN"/>
    <property type="match status" value="1"/>
</dbReference>
<sequence>MVKFLRNNKVASIILAIIRIYLGIEWTLTGWEKVTGGASGAVKGLLSNAIKNPVKGPTGKVLYPWFNSMLSAILPHYRGMSYLVSWGELLVGLGLIFGCLTTAAVFFGLMMNFSYMLAGAISVNPEYIFLEYFIIIAGFNASKIGLDYWVIPWIRTHIFKQHSSRNSIWD</sequence>
<protein>
    <submittedName>
        <fullName evidence="6">Crp/Fnr family transcriptional regulator</fullName>
    </submittedName>
</protein>
<gene>
    <name evidence="6" type="ORF">LA20249_09410</name>
</gene>
<dbReference type="EMBL" id="CP018867">
    <property type="protein sequence ID" value="AUI72382.1"/>
    <property type="molecule type" value="Genomic_DNA"/>
</dbReference>
<keyword evidence="4 5" id="KW-0472">Membrane</keyword>
<comment type="subcellular location">
    <subcellularLocation>
        <location evidence="1">Membrane</location>
        <topology evidence="1">Multi-pass membrane protein</topology>
    </subcellularLocation>
</comment>
<dbReference type="PANTHER" id="PTHR39157">
    <property type="entry name" value="INTEGRAL MEMBRANE PROTEIN-RELATED"/>
    <property type="match status" value="1"/>
</dbReference>
<evidence type="ECO:0000256" key="1">
    <source>
        <dbReference type="ARBA" id="ARBA00004141"/>
    </source>
</evidence>
<evidence type="ECO:0000256" key="3">
    <source>
        <dbReference type="ARBA" id="ARBA00022989"/>
    </source>
</evidence>
<evidence type="ECO:0000313" key="6">
    <source>
        <dbReference type="EMBL" id="AUI72382.1"/>
    </source>
</evidence>
<dbReference type="Pfam" id="PF07681">
    <property type="entry name" value="DoxX"/>
    <property type="match status" value="1"/>
</dbReference>
<evidence type="ECO:0000256" key="2">
    <source>
        <dbReference type="ARBA" id="ARBA00022692"/>
    </source>
</evidence>
<keyword evidence="3 5" id="KW-1133">Transmembrane helix</keyword>
<dbReference type="InterPro" id="IPR032808">
    <property type="entry name" value="DoxX"/>
</dbReference>
<evidence type="ECO:0000256" key="4">
    <source>
        <dbReference type="ARBA" id="ARBA00023136"/>
    </source>
</evidence>
<name>A0A2K9HRB2_9LACO</name>
<keyword evidence="7" id="KW-1185">Reference proteome</keyword>
<proteinExistence type="predicted"/>
<dbReference type="AlphaFoldDB" id="A0A2K9HRB2"/>
<accession>A0A2K9HRB2</accession>
<dbReference type="GO" id="GO:0016020">
    <property type="term" value="C:membrane"/>
    <property type="evidence" value="ECO:0007669"/>
    <property type="project" value="UniProtKB-SubCell"/>
</dbReference>
<evidence type="ECO:0000256" key="5">
    <source>
        <dbReference type="SAM" id="Phobius"/>
    </source>
</evidence>
<feature type="transmembrane region" description="Helical" evidence="5">
    <location>
        <begin position="89"/>
        <end position="109"/>
    </location>
</feature>
<dbReference type="KEGG" id="lali:LA20249_09410"/>
<dbReference type="STRING" id="1423720.FC67_GL000810"/>
<dbReference type="OrthoDB" id="26941at2"/>
<reference evidence="6 7" key="1">
    <citation type="submission" date="2016-12" db="EMBL/GenBank/DDBJ databases">
        <title>The whole genome sequencing and assembly of Lactobacillus alimentarius DSM 20249T strain.</title>
        <authorList>
            <person name="Lee Y.-J."/>
            <person name="Yi H."/>
            <person name="Bahn Y.-S."/>
            <person name="Kim J.F."/>
            <person name="Lee D.-W."/>
        </authorList>
    </citation>
    <scope>NUCLEOTIDE SEQUENCE [LARGE SCALE GENOMIC DNA]</scope>
    <source>
        <strain evidence="6 7">DSM 20249</strain>
    </source>
</reference>
<dbReference type="Proteomes" id="UP000234653">
    <property type="component" value="Chromosome"/>
</dbReference>
<feature type="transmembrane region" description="Helical" evidence="5">
    <location>
        <begin position="129"/>
        <end position="151"/>
    </location>
</feature>
<organism evidence="6 7">
    <name type="scientific">Companilactobacillus alimentarius DSM 20249</name>
    <dbReference type="NCBI Taxonomy" id="1423720"/>
    <lineage>
        <taxon>Bacteria</taxon>
        <taxon>Bacillati</taxon>
        <taxon>Bacillota</taxon>
        <taxon>Bacilli</taxon>
        <taxon>Lactobacillales</taxon>
        <taxon>Lactobacillaceae</taxon>
        <taxon>Companilactobacillus</taxon>
    </lineage>
</organism>
<dbReference type="RefSeq" id="WP_057738995.1">
    <property type="nucleotide sequence ID" value="NZ_AZDQ01000030.1"/>
</dbReference>
<evidence type="ECO:0000313" key="7">
    <source>
        <dbReference type="Proteomes" id="UP000234653"/>
    </source>
</evidence>
<keyword evidence="2 5" id="KW-0812">Transmembrane</keyword>